<reference evidence="3 4" key="1">
    <citation type="submission" date="2016-04" db="EMBL/GenBank/DDBJ databases">
        <title>Evolutionary innovation and constraint leading to complex multicellularity in the Ascomycota.</title>
        <authorList>
            <person name="Cisse O."/>
            <person name="Nguyen A."/>
            <person name="Hewitt D.A."/>
            <person name="Jedd G."/>
            <person name="Stajich J.E."/>
        </authorList>
    </citation>
    <scope>NUCLEOTIDE SEQUENCE [LARGE SCALE GENOMIC DNA]</scope>
    <source>
        <strain evidence="3 4">DAH-3</strain>
    </source>
</reference>
<proteinExistence type="predicted"/>
<organism evidence="3 4">
    <name type="scientific">Neolecta irregularis (strain DAH-3)</name>
    <dbReference type="NCBI Taxonomy" id="1198029"/>
    <lineage>
        <taxon>Eukaryota</taxon>
        <taxon>Fungi</taxon>
        <taxon>Dikarya</taxon>
        <taxon>Ascomycota</taxon>
        <taxon>Taphrinomycotina</taxon>
        <taxon>Neolectales</taxon>
        <taxon>Neolectaceae</taxon>
        <taxon>Neolecta</taxon>
    </lineage>
</organism>
<dbReference type="GO" id="GO:0005783">
    <property type="term" value="C:endoplasmic reticulum"/>
    <property type="evidence" value="ECO:0007669"/>
    <property type="project" value="TreeGrafter"/>
</dbReference>
<dbReference type="STRING" id="1198029.A0A1U7LGJ9"/>
<comment type="caution">
    <text evidence="3">The sequence shown here is derived from an EMBL/GenBank/DDBJ whole genome shotgun (WGS) entry which is preliminary data.</text>
</comment>
<dbReference type="PANTHER" id="PTHR43086">
    <property type="entry name" value="VERY-LONG-CHAIN 3-OXOOACYL-COA REDUCTASE"/>
    <property type="match status" value="1"/>
</dbReference>
<keyword evidence="1" id="KW-0521">NADP</keyword>
<keyword evidence="4" id="KW-1185">Reference proteome</keyword>
<dbReference type="AlphaFoldDB" id="A0A1U7LGJ9"/>
<dbReference type="SUPFAM" id="SSF51735">
    <property type="entry name" value="NAD(P)-binding Rossmann-fold domains"/>
    <property type="match status" value="1"/>
</dbReference>
<evidence type="ECO:0000256" key="1">
    <source>
        <dbReference type="ARBA" id="ARBA00022857"/>
    </source>
</evidence>
<dbReference type="Proteomes" id="UP000186594">
    <property type="component" value="Unassembled WGS sequence"/>
</dbReference>
<evidence type="ECO:0000256" key="2">
    <source>
        <dbReference type="ARBA" id="ARBA00023002"/>
    </source>
</evidence>
<evidence type="ECO:0000313" key="3">
    <source>
        <dbReference type="EMBL" id="OLL21769.1"/>
    </source>
</evidence>
<dbReference type="Gene3D" id="3.40.50.720">
    <property type="entry name" value="NAD(P)-binding Rossmann-like Domain"/>
    <property type="match status" value="1"/>
</dbReference>
<dbReference type="InterPro" id="IPR020904">
    <property type="entry name" value="Sc_DH/Rdtase_CS"/>
</dbReference>
<dbReference type="GO" id="GO:0016491">
    <property type="term" value="F:oxidoreductase activity"/>
    <property type="evidence" value="ECO:0007669"/>
    <property type="project" value="UniProtKB-KW"/>
</dbReference>
<keyword evidence="2" id="KW-0560">Oxidoreductase</keyword>
<dbReference type="InterPro" id="IPR036291">
    <property type="entry name" value="NAD(P)-bd_dom_sf"/>
</dbReference>
<dbReference type="PANTHER" id="PTHR43086:SF2">
    <property type="entry name" value="HYDROXYSTEROID DEHYDROGENASE-LIKE PROTEIN 1"/>
    <property type="match status" value="1"/>
</dbReference>
<name>A0A1U7LGJ9_NEOID</name>
<accession>A0A1U7LGJ9</accession>
<evidence type="ECO:0000313" key="4">
    <source>
        <dbReference type="Proteomes" id="UP000186594"/>
    </source>
</evidence>
<protein>
    <submittedName>
        <fullName evidence="3">Very-long-chain 3-oxoacyl-CoA reductase</fullName>
    </submittedName>
</protein>
<sequence>MGSFAAEYPTPLLATYSGAKSFLKAWSKALGVELAHKGVTVRLLNSYLVVPLSVSRKENNPQASKMTKIRNSSLTVPTPNTIVTSIMSTIGRTDGEPFVFTPFWAHAFLHFLYQRLPETLLMNLNLKMHNRIRERALKKVEAKKAQ</sequence>
<gene>
    <name evidence="3" type="ORF">NEOLI_002144</name>
</gene>
<dbReference type="OrthoDB" id="5545019at2759"/>
<dbReference type="GO" id="GO:0030497">
    <property type="term" value="P:fatty acid elongation"/>
    <property type="evidence" value="ECO:0007669"/>
    <property type="project" value="TreeGrafter"/>
</dbReference>
<dbReference type="PROSITE" id="PS00061">
    <property type="entry name" value="ADH_SHORT"/>
    <property type="match status" value="1"/>
</dbReference>
<dbReference type="EMBL" id="LXFE01004296">
    <property type="protein sequence ID" value="OLL21769.1"/>
    <property type="molecule type" value="Genomic_DNA"/>
</dbReference>